<dbReference type="GO" id="GO:0022857">
    <property type="term" value="F:transmembrane transporter activity"/>
    <property type="evidence" value="ECO:0007669"/>
    <property type="project" value="InterPro"/>
</dbReference>
<dbReference type="PRINTS" id="PR00344">
    <property type="entry name" value="BCTRLSENSOR"/>
</dbReference>
<dbReference type="InterPro" id="IPR005467">
    <property type="entry name" value="His_kinase_dom"/>
</dbReference>
<dbReference type="Pfam" id="PF00512">
    <property type="entry name" value="HisKA"/>
    <property type="match status" value="1"/>
</dbReference>
<evidence type="ECO:0000256" key="13">
    <source>
        <dbReference type="ARBA" id="ARBA00023136"/>
    </source>
</evidence>
<keyword evidence="11 14" id="KW-1133">Transmembrane helix</keyword>
<evidence type="ECO:0000259" key="16">
    <source>
        <dbReference type="PROSITE" id="PS50112"/>
    </source>
</evidence>
<sequence>MNFSPDQILLATIAYLFVLFMVGYAGDRGTIPSGIIRHPATYVLSLGVIAGGMASNGVLALAAEYGFHFLLYYLGIALMFLLAVLLLRPLLRLCRVHHLASLADVLTFRFRSPWVGAAITLAMCFTLLPLLALQIRTVADSIQVLSGSNADTMVGTLRGEGLAFLFCLIITIFAILFGTRNAANPNHNPGLVAAIAFESLVKLFALLALAAIVVAQVFGGPAGLQDWLASQPSALPDAGESLSAVAARTMLLLFFAGAVCMPHMFHMAFAENSNSRHLRAASWGLPLYLLLLALPILPILWAAVASGQSAPFEYAGIALGLALHSPAASGLAFVAGLSAASGVIIVTTLALANMCLNYLVLSNNLLRRFSEQSLYKQLKWMRRVLITALILGGYTFYMLLSGAQSLPQLAILAFSGTLQFFPAVVFTPYWPRANRTGLLAGLATGLAIWFVSLPLPVLSDNTLGLTADDGNAWAMRCLVAVLANTAVFIVVSLLTPRSRDEAIAAEICSMESRIRPYRRSLVINSAGEFSARLAPALGDKTAQAEVERALNELRFDAREARPYALRHLRARIEANLSGMLGPAVALDIVDSCLPFASSYAAAEDFTLLERRLEKAQGRFTGLAADLDNLRRHYRQTLDELPVGLCSLGGDGEVLLWNRSMAELTGISADTAVGSRWRSLPPTWCNALSAVLDEQPDFIIKRELPGEQGASRWISLHCSRPVAGSDDQLVLLEDITDYQRLQDEVLHNERLASIGRLAAGVAHEIGNPVTGIACLAQNLGYSEDPSEIREAADDILRQTERISRIVESLVNFSHLGSGRGDLRAEPCNLADCVDEAIHLLSLDRDARPVAFNNTCDRELLVLGDNQRLLQAFINLLGNARDASPPDGEISISAAKQGSDDSVLIHIDDQGHGIPAHLLQRIMEPFFTTKDVGQGTGLGLPLVYSIIEDMGGSLRVESPGPDETCSGTRVTLRLRLAHYASAAELMAMASGAPH</sequence>
<dbReference type="Gene3D" id="3.30.450.20">
    <property type="entry name" value="PAS domain"/>
    <property type="match status" value="1"/>
</dbReference>
<evidence type="ECO:0000256" key="5">
    <source>
        <dbReference type="ARBA" id="ARBA00022553"/>
    </source>
</evidence>
<keyword evidence="6" id="KW-0808">Transferase</keyword>
<dbReference type="InterPro" id="IPR035965">
    <property type="entry name" value="PAS-like_dom_sf"/>
</dbReference>
<dbReference type="Gene3D" id="3.30.565.10">
    <property type="entry name" value="Histidine kinase-like ATPase, C-terminal domain"/>
    <property type="match status" value="1"/>
</dbReference>
<feature type="transmembrane region" description="Helical" evidence="14">
    <location>
        <begin position="380"/>
        <end position="400"/>
    </location>
</feature>
<evidence type="ECO:0000256" key="2">
    <source>
        <dbReference type="ARBA" id="ARBA00004141"/>
    </source>
</evidence>
<dbReference type="SUPFAM" id="SSF55785">
    <property type="entry name" value="PYP-like sensor domain (PAS domain)"/>
    <property type="match status" value="1"/>
</dbReference>
<dbReference type="RefSeq" id="WP_117318565.1">
    <property type="nucleotide sequence ID" value="NZ_QQSW01000014.1"/>
</dbReference>
<feature type="domain" description="PAS" evidence="16">
    <location>
        <begin position="629"/>
        <end position="673"/>
    </location>
</feature>
<dbReference type="PANTHER" id="PTHR43065:SF10">
    <property type="entry name" value="PEROXIDE STRESS-ACTIVATED HISTIDINE KINASE MAK3"/>
    <property type="match status" value="1"/>
</dbReference>
<evidence type="ECO:0000256" key="9">
    <source>
        <dbReference type="ARBA" id="ARBA00022777"/>
    </source>
</evidence>
<dbReference type="Pfam" id="PF08448">
    <property type="entry name" value="PAS_4"/>
    <property type="match status" value="1"/>
</dbReference>
<dbReference type="SUPFAM" id="SSF55874">
    <property type="entry name" value="ATPase domain of HSP90 chaperone/DNA topoisomerase II/histidine kinase"/>
    <property type="match status" value="1"/>
</dbReference>
<evidence type="ECO:0000256" key="4">
    <source>
        <dbReference type="ARBA" id="ARBA00012438"/>
    </source>
</evidence>
<dbReference type="NCBIfam" id="TIGR00229">
    <property type="entry name" value="sensory_box"/>
    <property type="match status" value="1"/>
</dbReference>
<dbReference type="Pfam" id="PF02518">
    <property type="entry name" value="HATPase_c"/>
    <property type="match status" value="1"/>
</dbReference>
<evidence type="ECO:0000259" key="15">
    <source>
        <dbReference type="PROSITE" id="PS50109"/>
    </source>
</evidence>
<evidence type="ECO:0000256" key="7">
    <source>
        <dbReference type="ARBA" id="ARBA00022692"/>
    </source>
</evidence>
<keyword evidence="13 14" id="KW-0472">Membrane</keyword>
<dbReference type="GO" id="GO:0016020">
    <property type="term" value="C:membrane"/>
    <property type="evidence" value="ECO:0007669"/>
    <property type="project" value="UniProtKB-SubCell"/>
</dbReference>
<keyword evidence="5" id="KW-0597">Phosphoprotein</keyword>
<dbReference type="Gene3D" id="1.20.1730.10">
    <property type="entry name" value="Sodium/glucose cotransporter"/>
    <property type="match status" value="1"/>
</dbReference>
<dbReference type="InterPro" id="IPR038377">
    <property type="entry name" value="Na/Glc_symporter_sf"/>
</dbReference>
<dbReference type="SMART" id="SM00091">
    <property type="entry name" value="PAS"/>
    <property type="match status" value="1"/>
</dbReference>
<dbReference type="InterPro" id="IPR000014">
    <property type="entry name" value="PAS"/>
</dbReference>
<dbReference type="Proteomes" id="UP000294980">
    <property type="component" value="Unassembled WGS sequence"/>
</dbReference>
<dbReference type="InterPro" id="IPR003594">
    <property type="entry name" value="HATPase_dom"/>
</dbReference>
<comment type="subcellular location">
    <subcellularLocation>
        <location evidence="2">Membrane</location>
        <topology evidence="2">Multi-pass membrane protein</topology>
    </subcellularLocation>
</comment>
<evidence type="ECO:0000256" key="11">
    <source>
        <dbReference type="ARBA" id="ARBA00022989"/>
    </source>
</evidence>
<keyword evidence="10" id="KW-0067">ATP-binding</keyword>
<dbReference type="EMBL" id="SLWX01000010">
    <property type="protein sequence ID" value="TCO75074.1"/>
    <property type="molecule type" value="Genomic_DNA"/>
</dbReference>
<evidence type="ECO:0000256" key="3">
    <source>
        <dbReference type="ARBA" id="ARBA00006434"/>
    </source>
</evidence>
<feature type="domain" description="Histidine kinase" evidence="15">
    <location>
        <begin position="759"/>
        <end position="976"/>
    </location>
</feature>
<feature type="transmembrane region" description="Helical" evidence="14">
    <location>
        <begin position="6"/>
        <end position="27"/>
    </location>
</feature>
<evidence type="ECO:0000256" key="12">
    <source>
        <dbReference type="ARBA" id="ARBA00023012"/>
    </source>
</evidence>
<dbReference type="GO" id="GO:0000155">
    <property type="term" value="F:phosphorelay sensor kinase activity"/>
    <property type="evidence" value="ECO:0007669"/>
    <property type="project" value="InterPro"/>
</dbReference>
<feature type="transmembrane region" description="Helical" evidence="14">
    <location>
        <begin position="406"/>
        <end position="426"/>
    </location>
</feature>
<dbReference type="SUPFAM" id="SSF47384">
    <property type="entry name" value="Homodimeric domain of signal transducing histidine kinase"/>
    <property type="match status" value="1"/>
</dbReference>
<feature type="transmembrane region" description="Helical" evidence="14">
    <location>
        <begin position="69"/>
        <end position="91"/>
    </location>
</feature>
<dbReference type="InterPro" id="IPR036890">
    <property type="entry name" value="HATPase_C_sf"/>
</dbReference>
<feature type="transmembrane region" description="Helical" evidence="14">
    <location>
        <begin position="39"/>
        <end position="63"/>
    </location>
</feature>
<comment type="catalytic activity">
    <reaction evidence="1">
        <text>ATP + protein L-histidine = ADP + protein N-phospho-L-histidine.</text>
        <dbReference type="EC" id="2.7.13.3"/>
    </reaction>
</comment>
<dbReference type="Gene3D" id="1.10.287.130">
    <property type="match status" value="1"/>
</dbReference>
<evidence type="ECO:0000256" key="14">
    <source>
        <dbReference type="SAM" id="Phobius"/>
    </source>
</evidence>
<proteinExistence type="inferred from homology"/>
<feature type="transmembrane region" description="Helical" evidence="14">
    <location>
        <begin position="191"/>
        <end position="218"/>
    </location>
</feature>
<dbReference type="GO" id="GO:0005524">
    <property type="term" value="F:ATP binding"/>
    <property type="evidence" value="ECO:0007669"/>
    <property type="project" value="UniProtKB-KW"/>
</dbReference>
<dbReference type="CDD" id="cd00130">
    <property type="entry name" value="PAS"/>
    <property type="match status" value="1"/>
</dbReference>
<dbReference type="InterPro" id="IPR004358">
    <property type="entry name" value="Sig_transdc_His_kin-like_C"/>
</dbReference>
<dbReference type="EC" id="2.7.13.3" evidence="4"/>
<evidence type="ECO:0000256" key="8">
    <source>
        <dbReference type="ARBA" id="ARBA00022741"/>
    </source>
</evidence>
<keyword evidence="8" id="KW-0547">Nucleotide-binding</keyword>
<dbReference type="InterPro" id="IPR013656">
    <property type="entry name" value="PAS_4"/>
</dbReference>
<reference evidence="17 18" key="1">
    <citation type="submission" date="2019-03" db="EMBL/GenBank/DDBJ databases">
        <title>Genomic Encyclopedia of Type Strains, Phase IV (KMG-IV): sequencing the most valuable type-strain genomes for metagenomic binning, comparative biology and taxonomic classification.</title>
        <authorList>
            <person name="Goeker M."/>
        </authorList>
    </citation>
    <scope>NUCLEOTIDE SEQUENCE [LARGE SCALE GENOMIC DNA]</scope>
    <source>
        <strain evidence="17 18">DSM 23344</strain>
    </source>
</reference>
<dbReference type="AlphaFoldDB" id="A0A4R2KNL2"/>
<comment type="similarity">
    <text evidence="3">Belongs to the sodium:solute symporter (SSF) (TC 2.A.21) family.</text>
</comment>
<protein>
    <recommendedName>
        <fullName evidence="4">histidine kinase</fullName>
        <ecNumber evidence="4">2.7.13.3</ecNumber>
    </recommendedName>
</protein>
<gene>
    <name evidence="17" type="ORF">EV688_11026</name>
</gene>
<dbReference type="CDD" id="cd00082">
    <property type="entry name" value="HisKA"/>
    <property type="match status" value="1"/>
</dbReference>
<feature type="transmembrane region" description="Helical" evidence="14">
    <location>
        <begin position="473"/>
        <end position="494"/>
    </location>
</feature>
<dbReference type="PROSITE" id="PS50283">
    <property type="entry name" value="NA_SOLUT_SYMP_3"/>
    <property type="match status" value="1"/>
</dbReference>
<dbReference type="InterPro" id="IPR003661">
    <property type="entry name" value="HisK_dim/P_dom"/>
</dbReference>
<feature type="transmembrane region" description="Helical" evidence="14">
    <location>
        <begin position="285"/>
        <end position="304"/>
    </location>
</feature>
<feature type="transmembrane region" description="Helical" evidence="14">
    <location>
        <begin position="331"/>
        <end position="359"/>
    </location>
</feature>
<dbReference type="SMART" id="SM00387">
    <property type="entry name" value="HATPase_c"/>
    <property type="match status" value="1"/>
</dbReference>
<dbReference type="PANTHER" id="PTHR43065">
    <property type="entry name" value="SENSOR HISTIDINE KINASE"/>
    <property type="match status" value="1"/>
</dbReference>
<dbReference type="SMART" id="SM00388">
    <property type="entry name" value="HisKA"/>
    <property type="match status" value="1"/>
</dbReference>
<feature type="transmembrane region" description="Helical" evidence="14">
    <location>
        <begin position="245"/>
        <end position="265"/>
    </location>
</feature>
<feature type="transmembrane region" description="Helical" evidence="14">
    <location>
        <begin position="112"/>
        <end position="135"/>
    </location>
</feature>
<organism evidence="17 18">
    <name type="scientific">Chromatocurvus halotolerans</name>
    <dbReference type="NCBI Taxonomy" id="1132028"/>
    <lineage>
        <taxon>Bacteria</taxon>
        <taxon>Pseudomonadati</taxon>
        <taxon>Pseudomonadota</taxon>
        <taxon>Gammaproteobacteria</taxon>
        <taxon>Cellvibrionales</taxon>
        <taxon>Halieaceae</taxon>
        <taxon>Chromatocurvus</taxon>
    </lineage>
</organism>
<comment type="caution">
    <text evidence="17">The sequence shown here is derived from an EMBL/GenBank/DDBJ whole genome shotgun (WGS) entry which is preliminary data.</text>
</comment>
<dbReference type="InterPro" id="IPR001734">
    <property type="entry name" value="Na/solute_symporter"/>
</dbReference>
<keyword evidence="9 17" id="KW-0418">Kinase</keyword>
<keyword evidence="7 14" id="KW-0812">Transmembrane</keyword>
<feature type="transmembrane region" description="Helical" evidence="14">
    <location>
        <begin position="161"/>
        <end position="179"/>
    </location>
</feature>
<name>A0A4R2KNL2_9GAMM</name>
<keyword evidence="12" id="KW-0902">Two-component regulatory system</keyword>
<dbReference type="InterPro" id="IPR036097">
    <property type="entry name" value="HisK_dim/P_sf"/>
</dbReference>
<dbReference type="PROSITE" id="PS50109">
    <property type="entry name" value="HIS_KIN"/>
    <property type="match status" value="1"/>
</dbReference>
<feature type="transmembrane region" description="Helical" evidence="14">
    <location>
        <begin position="438"/>
        <end position="458"/>
    </location>
</feature>
<evidence type="ECO:0000313" key="18">
    <source>
        <dbReference type="Proteomes" id="UP000294980"/>
    </source>
</evidence>
<evidence type="ECO:0000256" key="1">
    <source>
        <dbReference type="ARBA" id="ARBA00000085"/>
    </source>
</evidence>
<evidence type="ECO:0000313" key="17">
    <source>
        <dbReference type="EMBL" id="TCO75074.1"/>
    </source>
</evidence>
<evidence type="ECO:0000256" key="6">
    <source>
        <dbReference type="ARBA" id="ARBA00022679"/>
    </source>
</evidence>
<evidence type="ECO:0000256" key="10">
    <source>
        <dbReference type="ARBA" id="ARBA00022840"/>
    </source>
</evidence>
<dbReference type="OrthoDB" id="9764438at2"/>
<dbReference type="PROSITE" id="PS50112">
    <property type="entry name" value="PAS"/>
    <property type="match status" value="1"/>
</dbReference>
<accession>A0A4R2KNL2</accession>
<keyword evidence="18" id="KW-1185">Reference proteome</keyword>